<name>A0ABV2WDF7_9ACTN</name>
<dbReference type="EMBL" id="JBEXZR010000034">
    <property type="protein sequence ID" value="MEU0711371.1"/>
    <property type="molecule type" value="Genomic_DNA"/>
</dbReference>
<keyword evidence="5" id="KW-0732">Signal</keyword>
<dbReference type="InterPro" id="IPR029058">
    <property type="entry name" value="AB_hydrolase_fold"/>
</dbReference>
<proteinExistence type="predicted"/>
<protein>
    <submittedName>
        <fullName evidence="6">Alpha/beta hydrolase</fullName>
    </submittedName>
</protein>
<feature type="chain" id="PRO_5045375185" evidence="5">
    <location>
        <begin position="30"/>
        <end position="408"/>
    </location>
</feature>
<reference evidence="6 7" key="1">
    <citation type="submission" date="2024-06" db="EMBL/GenBank/DDBJ databases">
        <title>The Natural Products Discovery Center: Release of the First 8490 Sequenced Strains for Exploring Actinobacteria Biosynthetic Diversity.</title>
        <authorList>
            <person name="Kalkreuter E."/>
            <person name="Kautsar S.A."/>
            <person name="Yang D."/>
            <person name="Bader C.D."/>
            <person name="Teijaro C.N."/>
            <person name="Fluegel L."/>
            <person name="Davis C.M."/>
            <person name="Simpson J.R."/>
            <person name="Lauterbach L."/>
            <person name="Steele A.D."/>
            <person name="Gui C."/>
            <person name="Meng S."/>
            <person name="Li G."/>
            <person name="Viehrig K."/>
            <person name="Ye F."/>
            <person name="Su P."/>
            <person name="Kiefer A.F."/>
            <person name="Nichols A."/>
            <person name="Cepeda A.J."/>
            <person name="Yan W."/>
            <person name="Fan B."/>
            <person name="Jiang Y."/>
            <person name="Adhikari A."/>
            <person name="Zheng C.-J."/>
            <person name="Schuster L."/>
            <person name="Cowan T.M."/>
            <person name="Smanski M.J."/>
            <person name="Chevrette M.G."/>
            <person name="De Carvalho L.P.S."/>
            <person name="Shen B."/>
        </authorList>
    </citation>
    <scope>NUCLEOTIDE SEQUENCE [LARGE SCALE GENOMIC DNA]</scope>
    <source>
        <strain evidence="6 7">NPDC006337</strain>
    </source>
</reference>
<dbReference type="Proteomes" id="UP001550378">
    <property type="component" value="Unassembled WGS sequence"/>
</dbReference>
<evidence type="ECO:0000313" key="6">
    <source>
        <dbReference type="EMBL" id="MEU0711371.1"/>
    </source>
</evidence>
<dbReference type="Pfam" id="PF03403">
    <property type="entry name" value="PAF-AH_p_II"/>
    <property type="match status" value="2"/>
</dbReference>
<keyword evidence="1 6" id="KW-0378">Hydrolase</keyword>
<organism evidence="6 7">
    <name type="scientific">Streptomyces lavendulocolor</name>
    <dbReference type="NCBI Taxonomy" id="67316"/>
    <lineage>
        <taxon>Bacteria</taxon>
        <taxon>Bacillati</taxon>
        <taxon>Actinomycetota</taxon>
        <taxon>Actinomycetes</taxon>
        <taxon>Kitasatosporales</taxon>
        <taxon>Streptomycetaceae</taxon>
        <taxon>Streptomyces</taxon>
    </lineage>
</organism>
<sequence>MNTLRSLRPATAAVIALVALATAAPAAHAQAPSVPARTAVGAAAATSGPARPAATGVLLPEPTGRAEVGRSTLHLVDPSRQDLWVPERQRELMVDLYYPARSTAGAPSRYADRREARLLLAEVGVRDESVVETLSATRSHSAVHARPRPGKHPLVLLSPGFGAPRFTLTTLAEDLASRGYVVATVDHAYESSGTVFPGGRVLTCVACRKAETQEDMRRATVNRGRDLSFVLDRLTGPRPAWRHAGLVDQGRVGAAGHSLGGAAAASVMANDDRFRAGVNMDGAFGDPVPEQGLGGRPFLMLGTGDAAHQPGGEDVTWDAAWRNLDGWKRWLAVTGAHHFTFSDMPVLFDQLRVPYPDVQPTIPPGRAIDVVRTYTGAFFDQHLRGRPQPLLDGPTAQNPEVRFNHHGQ</sequence>
<dbReference type="SUPFAM" id="SSF53474">
    <property type="entry name" value="alpha/beta-Hydrolases"/>
    <property type="match status" value="1"/>
</dbReference>
<dbReference type="GO" id="GO:0016787">
    <property type="term" value="F:hydrolase activity"/>
    <property type="evidence" value="ECO:0007669"/>
    <property type="project" value="UniProtKB-KW"/>
</dbReference>
<evidence type="ECO:0000256" key="5">
    <source>
        <dbReference type="SAM" id="SignalP"/>
    </source>
</evidence>
<evidence type="ECO:0000256" key="4">
    <source>
        <dbReference type="SAM" id="MobiDB-lite"/>
    </source>
</evidence>
<dbReference type="Gene3D" id="3.40.50.1820">
    <property type="entry name" value="alpha/beta hydrolase"/>
    <property type="match status" value="1"/>
</dbReference>
<keyword evidence="7" id="KW-1185">Reference proteome</keyword>
<dbReference type="RefSeq" id="WP_359807461.1">
    <property type="nucleotide sequence ID" value="NZ_JBEXZO010000032.1"/>
</dbReference>
<dbReference type="PANTHER" id="PTHR10272:SF0">
    <property type="entry name" value="PLATELET-ACTIVATING FACTOR ACETYLHYDROLASE"/>
    <property type="match status" value="1"/>
</dbReference>
<gene>
    <name evidence="6" type="ORF">ABZ508_28830</name>
</gene>
<comment type="caution">
    <text evidence="6">The sequence shown here is derived from an EMBL/GenBank/DDBJ whole genome shotgun (WGS) entry which is preliminary data.</text>
</comment>
<accession>A0ABV2WDF7</accession>
<feature type="region of interest" description="Disordered" evidence="4">
    <location>
        <begin position="385"/>
        <end position="408"/>
    </location>
</feature>
<evidence type="ECO:0000313" key="7">
    <source>
        <dbReference type="Proteomes" id="UP001550378"/>
    </source>
</evidence>
<evidence type="ECO:0000256" key="1">
    <source>
        <dbReference type="ARBA" id="ARBA00022801"/>
    </source>
</evidence>
<evidence type="ECO:0000256" key="3">
    <source>
        <dbReference type="ARBA" id="ARBA00023098"/>
    </source>
</evidence>
<feature type="signal peptide" evidence="5">
    <location>
        <begin position="1"/>
        <end position="29"/>
    </location>
</feature>
<keyword evidence="3" id="KW-0443">Lipid metabolism</keyword>
<evidence type="ECO:0000256" key="2">
    <source>
        <dbReference type="ARBA" id="ARBA00022963"/>
    </source>
</evidence>
<dbReference type="PANTHER" id="PTHR10272">
    <property type="entry name" value="PLATELET-ACTIVATING FACTOR ACETYLHYDROLASE"/>
    <property type="match status" value="1"/>
</dbReference>
<keyword evidence="2" id="KW-0442">Lipid degradation</keyword>